<sequence>MTTISEFPPFYTQQPNGTTLSQQLSLWQRHILATCKQRRQFKLSYSDDIWANDKIKRAASKDFIGAILESIVKDGVAAFTDASKDSVWVYWRSLAEWSEIVYDYASTAI</sequence>
<dbReference type="InterPro" id="IPR008570">
    <property type="entry name" value="ESCRT-II_cplx_Vps25-sub"/>
</dbReference>
<accession>R9AI60</accession>
<evidence type="ECO:0000313" key="2">
    <source>
        <dbReference type="Proteomes" id="UP000014064"/>
    </source>
</evidence>
<proteinExistence type="predicted"/>
<reference evidence="2" key="1">
    <citation type="journal article" date="2013" name="BMC Genomics">
        <title>Genome and transcriptome sequencing of the halophilic fungus Wallemia ichthyophaga: haloadaptations present and absent.</title>
        <authorList>
            <person name="Zajc J."/>
            <person name="Liu Y."/>
            <person name="Dai W."/>
            <person name="Yang Z."/>
            <person name="Hu J."/>
            <person name="Gostincar C."/>
            <person name="Gunde-Cimerman N."/>
        </authorList>
    </citation>
    <scope>NUCLEOTIDE SEQUENCE [LARGE SCALE GENOMIC DNA]</scope>
    <source>
        <strain evidence="2">EXF-994 / CBS 113033</strain>
    </source>
</reference>
<dbReference type="Proteomes" id="UP000014064">
    <property type="component" value="Unassembled WGS sequence"/>
</dbReference>
<dbReference type="eggNOG" id="KOG4068">
    <property type="taxonomic scope" value="Eukaryota"/>
</dbReference>
<dbReference type="SUPFAM" id="SSF46785">
    <property type="entry name" value="Winged helix' DNA-binding domain"/>
    <property type="match status" value="1"/>
</dbReference>
<gene>
    <name evidence="1" type="ORF">J056_003580</name>
</gene>
<dbReference type="OrthoDB" id="245150at2759"/>
<dbReference type="EMBL" id="KE007228">
    <property type="protein sequence ID" value="EOR01904.1"/>
    <property type="molecule type" value="Genomic_DNA"/>
</dbReference>
<dbReference type="GO" id="GO:0000814">
    <property type="term" value="C:ESCRT II complex"/>
    <property type="evidence" value="ECO:0007669"/>
    <property type="project" value="InterPro"/>
</dbReference>
<dbReference type="GeneID" id="20376532"/>
<evidence type="ECO:0000313" key="1">
    <source>
        <dbReference type="EMBL" id="EOR01904.1"/>
    </source>
</evidence>
<dbReference type="InterPro" id="IPR036390">
    <property type="entry name" value="WH_DNA-bd_sf"/>
</dbReference>
<dbReference type="AlphaFoldDB" id="R9AI60"/>
<dbReference type="STRING" id="1299270.R9AI60"/>
<dbReference type="Pfam" id="PF05871">
    <property type="entry name" value="ESCRT-II"/>
    <property type="match status" value="1"/>
</dbReference>
<keyword evidence="2" id="KW-1185">Reference proteome</keyword>
<organism evidence="1 2">
    <name type="scientific">Wallemia ichthyophaga (strain EXF-994 / CBS 113033)</name>
    <dbReference type="NCBI Taxonomy" id="1299270"/>
    <lineage>
        <taxon>Eukaryota</taxon>
        <taxon>Fungi</taxon>
        <taxon>Dikarya</taxon>
        <taxon>Basidiomycota</taxon>
        <taxon>Wallemiomycotina</taxon>
        <taxon>Wallemiomycetes</taxon>
        <taxon>Wallemiales</taxon>
        <taxon>Wallemiaceae</taxon>
        <taxon>Wallemia</taxon>
    </lineage>
</organism>
<dbReference type="GO" id="GO:0042803">
    <property type="term" value="F:protein homodimerization activity"/>
    <property type="evidence" value="ECO:0007669"/>
    <property type="project" value="TreeGrafter"/>
</dbReference>
<dbReference type="GO" id="GO:0043328">
    <property type="term" value="P:protein transport to vacuole involved in ubiquitin-dependent protein catabolic process via the multivesicular body sorting pathway"/>
    <property type="evidence" value="ECO:0007669"/>
    <property type="project" value="TreeGrafter"/>
</dbReference>
<dbReference type="RefSeq" id="XP_009267071.1">
    <property type="nucleotide sequence ID" value="XM_009268796.1"/>
</dbReference>
<dbReference type="PANTHER" id="PTHR13149:SF0">
    <property type="entry name" value="VACUOLAR PROTEIN-SORTING-ASSOCIATED PROTEIN 25"/>
    <property type="match status" value="1"/>
</dbReference>
<dbReference type="HOGENOM" id="CLU_087657_1_0_1"/>
<dbReference type="InterPro" id="IPR014041">
    <property type="entry name" value="ESCRT-II_cplx_Vps25-sub_N"/>
</dbReference>
<dbReference type="Gene3D" id="1.10.10.570">
    <property type="entry name" value="Winged helix' DNA-binding domain. Chain C. Domain 1"/>
    <property type="match status" value="1"/>
</dbReference>
<dbReference type="KEGG" id="wic:J056_003580"/>
<dbReference type="GO" id="GO:0005198">
    <property type="term" value="F:structural molecule activity"/>
    <property type="evidence" value="ECO:0007669"/>
    <property type="project" value="TreeGrafter"/>
</dbReference>
<dbReference type="PANTHER" id="PTHR13149">
    <property type="entry name" value="VACUOLAR PROTEIN SORTING-ASSOCIATED PROTEIN VPS25"/>
    <property type="match status" value="1"/>
</dbReference>
<protein>
    <submittedName>
        <fullName evidence="1">Vacuolar protein-sorting-associated protein 25</fullName>
    </submittedName>
</protein>
<name>R9AI60_WALI9</name>